<dbReference type="Gene3D" id="1.25.40.390">
    <property type="match status" value="1"/>
</dbReference>
<dbReference type="EMBL" id="JAPJUH010000002">
    <property type="protein sequence ID" value="MCX3264489.1"/>
    <property type="molecule type" value="Genomic_DNA"/>
</dbReference>
<gene>
    <name evidence="1" type="ORF">OQZ29_07015</name>
</gene>
<dbReference type="Proteomes" id="UP001142592">
    <property type="component" value="Unassembled WGS sequence"/>
</dbReference>
<dbReference type="AlphaFoldDB" id="A0A9X3DBU4"/>
<proteinExistence type="predicted"/>
<sequence length="531" mass="57327">MKKIFNGLLIVALAVGFTSCKKYLDINENPNSSTESTPALVLPQAIVNSAAVSQSYNSAYYFPGGFAANIYGVGSYGASVTYAYTAGSFTNLFSGVYNNATDYQYVIDNTAGNSSLVYSNAIARIMKSFMFSKLVDQYNDVPYSEALKGSAILTPKYDKAEDIYKDLVAQLTASIKAITDGQAVTSANKPAVVASSTDPLFKGDMNLWKKFANTVKLRLLIKMAGVPAQSAYATTEFAALSTSVGFLETDALVNPGYLKEANRQNPLYNSLAFGSDGVRSQAQAVPTIWILTFYNGTKISDQGRGYAIYRGFPSPAVNRLGEENLPSTVVPPAGSTSWFTGTDANTPYIGVAKGPAQGQPILLAAESRFLQAEAFARGYLTGSAKTAFDEGIKASFKYIYQDQAGAAIAGWDYLSESAAYQTQENPNNPLVNYPATGLQAQIEAIITQKYIAMNVIHCDEAFNEFKRTGFPKIVDGSSDGRLTFASKQSQSTRPDKLISRILYPSQEYSYNPGNVPAGVTLFGSRIFWDLN</sequence>
<dbReference type="SUPFAM" id="SSF48452">
    <property type="entry name" value="TPR-like"/>
    <property type="match status" value="1"/>
</dbReference>
<dbReference type="RefSeq" id="WP_266268663.1">
    <property type="nucleotide sequence ID" value="NZ_JAPJUH010000002.1"/>
</dbReference>
<name>A0A9X3DBU4_9SPHI</name>
<dbReference type="InterPro" id="IPR011990">
    <property type="entry name" value="TPR-like_helical_dom_sf"/>
</dbReference>
<protein>
    <submittedName>
        <fullName evidence="1">SusD/RagB family nutrient-binding outer membrane lipoprotein</fullName>
    </submittedName>
</protein>
<dbReference type="InterPro" id="IPR041662">
    <property type="entry name" value="SusD-like_2"/>
</dbReference>
<evidence type="ECO:0000313" key="2">
    <source>
        <dbReference type="Proteomes" id="UP001142592"/>
    </source>
</evidence>
<dbReference type="Pfam" id="PF12771">
    <property type="entry name" value="SusD-like_2"/>
    <property type="match status" value="1"/>
</dbReference>
<keyword evidence="1" id="KW-0449">Lipoprotein</keyword>
<dbReference type="Pfam" id="PF12741">
    <property type="entry name" value="SusD-like"/>
    <property type="match status" value="1"/>
</dbReference>
<evidence type="ECO:0000313" key="1">
    <source>
        <dbReference type="EMBL" id="MCX3264489.1"/>
    </source>
</evidence>
<reference evidence="1" key="1">
    <citation type="submission" date="2022-11" db="EMBL/GenBank/DDBJ databases">
        <authorList>
            <person name="Graham C."/>
            <person name="Newman J.D."/>
        </authorList>
    </citation>
    <scope>NUCLEOTIDE SEQUENCE</scope>
    <source>
        <strain evidence="1">DSM 19486</strain>
    </source>
</reference>
<organism evidence="1 2">
    <name type="scientific">Pedobacter agri</name>
    <dbReference type="NCBI Taxonomy" id="454586"/>
    <lineage>
        <taxon>Bacteria</taxon>
        <taxon>Pseudomonadati</taxon>
        <taxon>Bacteroidota</taxon>
        <taxon>Sphingobacteriia</taxon>
        <taxon>Sphingobacteriales</taxon>
        <taxon>Sphingobacteriaceae</taxon>
        <taxon>Pedobacter</taxon>
    </lineage>
</organism>
<accession>A0A9X3DBU4</accession>
<dbReference type="InterPro" id="IPR024302">
    <property type="entry name" value="SusD-like"/>
</dbReference>
<dbReference type="PROSITE" id="PS51257">
    <property type="entry name" value="PROKAR_LIPOPROTEIN"/>
    <property type="match status" value="1"/>
</dbReference>
<keyword evidence="2" id="KW-1185">Reference proteome</keyword>
<comment type="caution">
    <text evidence="1">The sequence shown here is derived from an EMBL/GenBank/DDBJ whole genome shotgun (WGS) entry which is preliminary data.</text>
</comment>